<dbReference type="AlphaFoldDB" id="A0AAW2S681"/>
<comment type="caution">
    <text evidence="2">The sequence shown here is derived from an EMBL/GenBank/DDBJ whole genome shotgun (WGS) entry which is preliminary data.</text>
</comment>
<keyword evidence="1" id="KW-1133">Transmembrane helix</keyword>
<evidence type="ECO:0000313" key="2">
    <source>
        <dbReference type="EMBL" id="KAL0387962.1"/>
    </source>
</evidence>
<keyword evidence="1" id="KW-0472">Membrane</keyword>
<sequence>MRGLKERLVGWRPKVGEIKLRPYGRRMREQIALRRPKEIDFCDKGTPLLDEVPLPNWTSSNPPTNKISMLRSLSIENRPTRYLRKPVSLAIEGLWLYNQVWPPHRMGLAFHLLHHYSRIFIIFCNFILVLPFFQYSYFNDLTESTHFCRFYFMAIE</sequence>
<organism evidence="2">
    <name type="scientific">Sesamum radiatum</name>
    <name type="common">Black benniseed</name>
    <dbReference type="NCBI Taxonomy" id="300843"/>
    <lineage>
        <taxon>Eukaryota</taxon>
        <taxon>Viridiplantae</taxon>
        <taxon>Streptophyta</taxon>
        <taxon>Embryophyta</taxon>
        <taxon>Tracheophyta</taxon>
        <taxon>Spermatophyta</taxon>
        <taxon>Magnoliopsida</taxon>
        <taxon>eudicotyledons</taxon>
        <taxon>Gunneridae</taxon>
        <taxon>Pentapetalae</taxon>
        <taxon>asterids</taxon>
        <taxon>lamiids</taxon>
        <taxon>Lamiales</taxon>
        <taxon>Pedaliaceae</taxon>
        <taxon>Sesamum</taxon>
    </lineage>
</organism>
<keyword evidence="1" id="KW-0812">Transmembrane</keyword>
<reference evidence="2" key="2">
    <citation type="journal article" date="2024" name="Plant">
        <title>Genomic evolution and insights into agronomic trait innovations of Sesamum species.</title>
        <authorList>
            <person name="Miao H."/>
            <person name="Wang L."/>
            <person name="Qu L."/>
            <person name="Liu H."/>
            <person name="Sun Y."/>
            <person name="Le M."/>
            <person name="Wang Q."/>
            <person name="Wei S."/>
            <person name="Zheng Y."/>
            <person name="Lin W."/>
            <person name="Duan Y."/>
            <person name="Cao H."/>
            <person name="Xiong S."/>
            <person name="Wang X."/>
            <person name="Wei L."/>
            <person name="Li C."/>
            <person name="Ma Q."/>
            <person name="Ju M."/>
            <person name="Zhao R."/>
            <person name="Li G."/>
            <person name="Mu C."/>
            <person name="Tian Q."/>
            <person name="Mei H."/>
            <person name="Zhang T."/>
            <person name="Gao T."/>
            <person name="Zhang H."/>
        </authorList>
    </citation>
    <scope>NUCLEOTIDE SEQUENCE</scope>
    <source>
        <strain evidence="2">G02</strain>
    </source>
</reference>
<reference evidence="2" key="1">
    <citation type="submission" date="2020-06" db="EMBL/GenBank/DDBJ databases">
        <authorList>
            <person name="Li T."/>
            <person name="Hu X."/>
            <person name="Zhang T."/>
            <person name="Song X."/>
            <person name="Zhang H."/>
            <person name="Dai N."/>
            <person name="Sheng W."/>
            <person name="Hou X."/>
            <person name="Wei L."/>
        </authorList>
    </citation>
    <scope>NUCLEOTIDE SEQUENCE</scope>
    <source>
        <strain evidence="2">G02</strain>
        <tissue evidence="2">Leaf</tissue>
    </source>
</reference>
<proteinExistence type="predicted"/>
<gene>
    <name evidence="2" type="ORF">Sradi_2678000</name>
</gene>
<protein>
    <submittedName>
        <fullName evidence="2">Uncharacterized protein</fullName>
    </submittedName>
</protein>
<evidence type="ECO:0000256" key="1">
    <source>
        <dbReference type="SAM" id="Phobius"/>
    </source>
</evidence>
<name>A0AAW2S681_SESRA</name>
<feature type="transmembrane region" description="Helical" evidence="1">
    <location>
        <begin position="119"/>
        <end position="137"/>
    </location>
</feature>
<dbReference type="EMBL" id="JACGWJ010000011">
    <property type="protein sequence ID" value="KAL0387962.1"/>
    <property type="molecule type" value="Genomic_DNA"/>
</dbReference>
<accession>A0AAW2S681</accession>